<proteinExistence type="inferred from homology"/>
<reference evidence="2" key="1">
    <citation type="submission" date="2020-02" db="EMBL/GenBank/DDBJ databases">
        <authorList>
            <person name="Meier V. D."/>
        </authorList>
    </citation>
    <scope>NUCLEOTIDE SEQUENCE</scope>
    <source>
        <strain evidence="2">AVDCRST_MAG65</strain>
    </source>
</reference>
<comment type="similarity">
    <text evidence="1">Belongs to the UPF0111 family.</text>
</comment>
<gene>
    <name evidence="2" type="ORF">AVDCRST_MAG65-65</name>
</gene>
<sequence length="208" mass="23872">MPRLSQLLAPREREFFDLFEEAGRNIEHAGKLIEQVFAEWPDQRGLVRELLDCEHEGDRITHAIIERLNKTFVTPIDREDIYALASVLDDVVDFIEEAADFLGLYRIEAPMIQAQQMAAILSQSCANIAQALPRLRDFRPVHKFTIEINRLENEGDQLIREALASLFDTGIDPMLVIRWKDVFERLEAAIDSTERTANILEGILIKNT</sequence>
<dbReference type="PANTHER" id="PTHR37298:SF1">
    <property type="entry name" value="UPF0111 PROTEIN YKAA"/>
    <property type="match status" value="1"/>
</dbReference>
<protein>
    <submittedName>
        <fullName evidence="2">Phosphate transport regulator (Distant homolog of PhoU)</fullName>
    </submittedName>
</protein>
<dbReference type="AlphaFoldDB" id="A0A6J4R4K0"/>
<accession>A0A6J4R4K0</accession>
<dbReference type="InterPro" id="IPR052912">
    <property type="entry name" value="UPF0111_domain"/>
</dbReference>
<evidence type="ECO:0000313" key="2">
    <source>
        <dbReference type="EMBL" id="CAA9464022.1"/>
    </source>
</evidence>
<dbReference type="Gene3D" id="1.20.58.220">
    <property type="entry name" value="Phosphate transport system protein phou homolog 2, domain 2"/>
    <property type="match status" value="1"/>
</dbReference>
<organism evidence="2">
    <name type="scientific">uncultured Solirubrobacteraceae bacterium</name>
    <dbReference type="NCBI Taxonomy" id="1162706"/>
    <lineage>
        <taxon>Bacteria</taxon>
        <taxon>Bacillati</taxon>
        <taxon>Actinomycetota</taxon>
        <taxon>Thermoleophilia</taxon>
        <taxon>Solirubrobacterales</taxon>
        <taxon>Solirubrobacteraceae</taxon>
        <taxon>environmental samples</taxon>
    </lineage>
</organism>
<dbReference type="PANTHER" id="PTHR37298">
    <property type="entry name" value="UPF0111 PROTEIN YKAA"/>
    <property type="match status" value="1"/>
</dbReference>
<dbReference type="InterPro" id="IPR038078">
    <property type="entry name" value="PhoU-like_sf"/>
</dbReference>
<dbReference type="InterPro" id="IPR018445">
    <property type="entry name" value="Put_Phosphate_transp_reg"/>
</dbReference>
<dbReference type="Pfam" id="PF01865">
    <property type="entry name" value="PhoU_div"/>
    <property type="match status" value="1"/>
</dbReference>
<name>A0A6J4R4K0_9ACTN</name>
<dbReference type="EMBL" id="CADCVL010000013">
    <property type="protein sequence ID" value="CAA9464022.1"/>
    <property type="molecule type" value="Genomic_DNA"/>
</dbReference>
<evidence type="ECO:0000256" key="1">
    <source>
        <dbReference type="ARBA" id="ARBA00008591"/>
    </source>
</evidence>